<feature type="binding site" evidence="7">
    <location>
        <begin position="47"/>
        <end position="54"/>
    </location>
    <ligand>
        <name>GTP</name>
        <dbReference type="ChEBI" id="CHEBI:37565"/>
    </ligand>
</feature>
<dbReference type="Pfam" id="PF00009">
    <property type="entry name" value="GTP_EFTU"/>
    <property type="match status" value="1"/>
</dbReference>
<dbReference type="InterPro" id="IPR005225">
    <property type="entry name" value="Small_GTP-bd"/>
</dbReference>
<evidence type="ECO:0000256" key="1">
    <source>
        <dbReference type="ARBA" id="ARBA00004496"/>
    </source>
</evidence>
<gene>
    <name evidence="7 10" type="primary">prfC</name>
    <name evidence="10" type="ORF">TUM4438_12840</name>
</gene>
<dbReference type="PROSITE" id="PS00301">
    <property type="entry name" value="G_TR_1"/>
    <property type="match status" value="1"/>
</dbReference>
<dbReference type="Pfam" id="PF22042">
    <property type="entry name" value="EF-G_D2"/>
    <property type="match status" value="1"/>
</dbReference>
<keyword evidence="4 7" id="KW-0547">Nucleotide-binding</keyword>
<evidence type="ECO:0000313" key="11">
    <source>
        <dbReference type="Proteomes" id="UP000887104"/>
    </source>
</evidence>
<dbReference type="CDD" id="cd16259">
    <property type="entry name" value="RF3_III"/>
    <property type="match status" value="1"/>
</dbReference>
<feature type="binding site" evidence="7">
    <location>
        <begin position="169"/>
        <end position="172"/>
    </location>
    <ligand>
        <name>GTP</name>
        <dbReference type="ChEBI" id="CHEBI:37565"/>
    </ligand>
</feature>
<dbReference type="Proteomes" id="UP000887104">
    <property type="component" value="Unassembled WGS sequence"/>
</dbReference>
<dbReference type="SUPFAM" id="SSF54980">
    <property type="entry name" value="EF-G C-terminal domain-like"/>
    <property type="match status" value="1"/>
</dbReference>
<dbReference type="NCBIfam" id="TIGR00503">
    <property type="entry name" value="prfC"/>
    <property type="match status" value="1"/>
</dbReference>
<evidence type="ECO:0000259" key="9">
    <source>
        <dbReference type="PROSITE" id="PS51722"/>
    </source>
</evidence>
<comment type="function">
    <text evidence="7">Increases the formation of ribosomal termination complexes and stimulates activities of RF-1 and RF-2. It binds guanine nucleotides and has strong preference for UGA stop codons. It may interact directly with the ribosome. The stimulation of RF-1 and RF-2 is significantly reduced by GTP and GDP, but not by GMP.</text>
</comment>
<dbReference type="SUPFAM" id="SSF52540">
    <property type="entry name" value="P-loop containing nucleoside triphosphate hydrolases"/>
    <property type="match status" value="1"/>
</dbReference>
<dbReference type="SUPFAM" id="SSF50447">
    <property type="entry name" value="Translation proteins"/>
    <property type="match status" value="1"/>
</dbReference>
<feature type="binding site" evidence="7">
    <location>
        <begin position="115"/>
        <end position="119"/>
    </location>
    <ligand>
        <name>GTP</name>
        <dbReference type="ChEBI" id="CHEBI:37565"/>
    </ligand>
</feature>
<dbReference type="InterPro" id="IPR041732">
    <property type="entry name" value="RF3_GTP-bd"/>
</dbReference>
<keyword evidence="3 7" id="KW-0963">Cytoplasm</keyword>
<dbReference type="Gene3D" id="3.40.50.300">
    <property type="entry name" value="P-loop containing nucleotide triphosphate hydrolases"/>
    <property type="match status" value="2"/>
</dbReference>
<evidence type="ECO:0000256" key="5">
    <source>
        <dbReference type="ARBA" id="ARBA00022917"/>
    </source>
</evidence>
<accession>A0ABQ4P7T4</accession>
<evidence type="ECO:0000256" key="6">
    <source>
        <dbReference type="ARBA" id="ARBA00023134"/>
    </source>
</evidence>
<dbReference type="CDD" id="cd04169">
    <property type="entry name" value="RF3"/>
    <property type="match status" value="1"/>
</dbReference>
<dbReference type="PROSITE" id="PS51722">
    <property type="entry name" value="G_TR_2"/>
    <property type="match status" value="1"/>
</dbReference>
<dbReference type="InterPro" id="IPR053905">
    <property type="entry name" value="EF-G-like_DII"/>
</dbReference>
<dbReference type="EMBL" id="BPEY01000016">
    <property type="protein sequence ID" value="GIU43594.1"/>
    <property type="molecule type" value="Genomic_DNA"/>
</dbReference>
<sequence>MILGTPVVAKVGASGYNCRLCKLPELQVNMSGYKVEVDKRRTFAIISHPDAGKTTITEKVLLFGNALQKAGTVKGKKSGQHAKSDWMEMEKDRGISITTSVMQFPYNDALVNLLDTPGHEDFSEDTYRTLTAVDSCLMVIDSAKGVEQRTIKLMEVTRLRDTPIVTFMNKLDRDIRDPIELMDEVEEVLNIACAPITWPIGAGKEFKGVYHLLRDEVILYQNGMGHTIQDSRIIKGLHNPELDEAIGSYAADIRDEMELVVGASHEFDRELFLKGELTPVYFGTALGNFGVDHILDGIVEWAPTPQPRETEARDVQPEEEKFSGFVFKIQANMDPKHRDRVAFMRICSGRYEQGMKMHHVRLGKDVNVSDALTFMAGDRNRAEAAYPGDIIGLHNHGTIRIGDTFTQGEKLRYTGVPNFAPEMFRRIRLKDPLKQKQLLKGLVQLSEEGAVQVFRPLDSNDLIVGAVGVLQFEVVVGRLKTEYKVEAIYEAISVATARWVYCNDHKKLDEFKRKCSMNLALDGGDNLTYIAPTMVNLNLSMERYPDIEFAKTREN</sequence>
<dbReference type="InterPro" id="IPR038467">
    <property type="entry name" value="RF3_dom_3_sf"/>
</dbReference>
<dbReference type="CDD" id="cd03689">
    <property type="entry name" value="RF3_II"/>
    <property type="match status" value="1"/>
</dbReference>
<reference evidence="10" key="1">
    <citation type="submission" date="2021-05" db="EMBL/GenBank/DDBJ databases">
        <title>Molecular characterization for Shewanella algae harboring chromosomal blaOXA-55-like strains isolated from clinical and environment sample.</title>
        <authorList>
            <person name="Ohama Y."/>
            <person name="Aoki K."/>
            <person name="Harada S."/>
            <person name="Moriya K."/>
            <person name="Ishii Y."/>
            <person name="Tateda K."/>
        </authorList>
    </citation>
    <scope>NUCLEOTIDE SEQUENCE</scope>
    <source>
        <strain evidence="10">JCM 11563</strain>
    </source>
</reference>
<evidence type="ECO:0000256" key="7">
    <source>
        <dbReference type="HAMAP-Rule" id="MF_00072"/>
    </source>
</evidence>
<feature type="domain" description="Tr-type G" evidence="9">
    <location>
        <begin position="38"/>
        <end position="306"/>
    </location>
</feature>
<comment type="subcellular location">
    <subcellularLocation>
        <location evidence="1 7">Cytoplasm</location>
    </subcellularLocation>
</comment>
<dbReference type="Gene3D" id="3.30.70.3280">
    <property type="entry name" value="Peptide chain release factor 3, domain III"/>
    <property type="match status" value="1"/>
</dbReference>
<evidence type="ECO:0000256" key="3">
    <source>
        <dbReference type="ARBA" id="ARBA00022490"/>
    </source>
</evidence>
<dbReference type="InterPro" id="IPR032090">
    <property type="entry name" value="RF3_C"/>
</dbReference>
<dbReference type="InterPro" id="IPR009000">
    <property type="entry name" value="Transl_B-barrel_sf"/>
</dbReference>
<organism evidence="10 11">
    <name type="scientific">Shewanella sairae</name>
    <dbReference type="NCBI Taxonomy" id="190310"/>
    <lineage>
        <taxon>Bacteria</taxon>
        <taxon>Pseudomonadati</taxon>
        <taxon>Pseudomonadota</taxon>
        <taxon>Gammaproteobacteria</taxon>
        <taxon>Alteromonadales</taxon>
        <taxon>Shewanellaceae</taxon>
        <taxon>Shewanella</taxon>
    </lineage>
</organism>
<dbReference type="HAMAP" id="MF_00072">
    <property type="entry name" value="Rel_fac_3"/>
    <property type="match status" value="1"/>
</dbReference>
<dbReference type="PRINTS" id="PR00315">
    <property type="entry name" value="ELONGATNFCT"/>
</dbReference>
<dbReference type="InterPro" id="IPR035647">
    <property type="entry name" value="EFG_III/V"/>
</dbReference>
<dbReference type="NCBIfam" id="TIGR00231">
    <property type="entry name" value="small_GTP"/>
    <property type="match status" value="1"/>
</dbReference>
<keyword evidence="5 7" id="KW-0648">Protein biosynthesis</keyword>
<dbReference type="InterPro" id="IPR031157">
    <property type="entry name" value="G_TR_CS"/>
</dbReference>
<keyword evidence="6 7" id="KW-0342">GTP-binding</keyword>
<proteinExistence type="inferred from homology"/>
<dbReference type="NCBIfam" id="NF001964">
    <property type="entry name" value="PRK00741.1"/>
    <property type="match status" value="1"/>
</dbReference>
<comment type="caution">
    <text evidence="10">The sequence shown here is derived from an EMBL/GenBank/DDBJ whole genome shotgun (WGS) entry which is preliminary data.</text>
</comment>
<dbReference type="InterPro" id="IPR000795">
    <property type="entry name" value="T_Tr_GTP-bd_dom"/>
</dbReference>
<protein>
    <recommendedName>
        <fullName evidence="7 8">Peptide chain release factor 3</fullName>
        <shortName evidence="7">RF-3</shortName>
    </recommendedName>
</protein>
<name>A0ABQ4P7T4_9GAMM</name>
<dbReference type="InterPro" id="IPR027417">
    <property type="entry name" value="P-loop_NTPase"/>
</dbReference>
<dbReference type="PANTHER" id="PTHR43556:SF2">
    <property type="entry name" value="PEPTIDE CHAIN RELEASE FACTOR RF3"/>
    <property type="match status" value="1"/>
</dbReference>
<keyword evidence="11" id="KW-1185">Reference proteome</keyword>
<dbReference type="Pfam" id="PF16658">
    <property type="entry name" value="RF3_C"/>
    <property type="match status" value="1"/>
</dbReference>
<evidence type="ECO:0000313" key="10">
    <source>
        <dbReference type="EMBL" id="GIU43594.1"/>
    </source>
</evidence>
<evidence type="ECO:0000256" key="4">
    <source>
        <dbReference type="ARBA" id="ARBA00022741"/>
    </source>
</evidence>
<dbReference type="PANTHER" id="PTHR43556">
    <property type="entry name" value="PEPTIDE CHAIN RELEASE FACTOR RF3"/>
    <property type="match status" value="1"/>
</dbReference>
<comment type="similarity">
    <text evidence="2 7">Belongs to the TRAFAC class translation factor GTPase superfamily. Classic translation factor GTPase family. PrfC subfamily.</text>
</comment>
<dbReference type="InterPro" id="IPR004548">
    <property type="entry name" value="PrfC"/>
</dbReference>
<evidence type="ECO:0000256" key="2">
    <source>
        <dbReference type="ARBA" id="ARBA00009978"/>
    </source>
</evidence>
<evidence type="ECO:0000256" key="8">
    <source>
        <dbReference type="NCBIfam" id="TIGR00503"/>
    </source>
</evidence>